<dbReference type="EMBL" id="MU268987">
    <property type="protein sequence ID" value="KAH7903419.1"/>
    <property type="molecule type" value="Genomic_DNA"/>
</dbReference>
<sequence>LALPSILTTWRADPALAPHILRISVSEPPSSCPHTVLPLSQASLFIHPYHAHEHEGDSDLGDDSTTADDNGMLAARVCELPSAEWDGLWDGLIYADNIKLRLLDYIHATLLLSDLRVDPHLVSANRLVLLHGPPGTGKTSLARALAHKLAIRLGARYAQARMLEVNAHSLFSRWFSESGKLVHRLFASIREIADQGALDGGGDGDGEVFVCVLIDEVESLTAARAGALAGTEPSDGLRVVNALLTQLDTLKTRRNVLVLATSNLVGAIDPAFIDRADLIQYVDLPPREAIYEILRGALGELVRRGCVRSIPSLAEALYYENARRFVVGGGQAGVESGEGTSKEALALGLLGLADRCRAQSLSGRALRRLPVLALARYISAGVRTGRRRDAGGTAGASPSYQTSVAEWLDAMGVVVAARGSEHARLG</sequence>
<gene>
    <name evidence="1" type="ORF">BJ138DRAFT_1020671</name>
</gene>
<name>A0ACB7ZRF9_9AGAM</name>
<evidence type="ECO:0000313" key="2">
    <source>
        <dbReference type="Proteomes" id="UP000790377"/>
    </source>
</evidence>
<organism evidence="1 2">
    <name type="scientific">Hygrophoropsis aurantiaca</name>
    <dbReference type="NCBI Taxonomy" id="72124"/>
    <lineage>
        <taxon>Eukaryota</taxon>
        <taxon>Fungi</taxon>
        <taxon>Dikarya</taxon>
        <taxon>Basidiomycota</taxon>
        <taxon>Agaricomycotina</taxon>
        <taxon>Agaricomycetes</taxon>
        <taxon>Agaricomycetidae</taxon>
        <taxon>Boletales</taxon>
        <taxon>Coniophorineae</taxon>
        <taxon>Hygrophoropsidaceae</taxon>
        <taxon>Hygrophoropsis</taxon>
    </lineage>
</organism>
<protein>
    <submittedName>
        <fullName evidence="1">AAA-domain-containing protein</fullName>
    </submittedName>
</protein>
<dbReference type="Proteomes" id="UP000790377">
    <property type="component" value="Unassembled WGS sequence"/>
</dbReference>
<evidence type="ECO:0000313" key="1">
    <source>
        <dbReference type="EMBL" id="KAH7903419.1"/>
    </source>
</evidence>
<keyword evidence="2" id="KW-1185">Reference proteome</keyword>
<accession>A0ACB7ZRF9</accession>
<comment type="caution">
    <text evidence="1">The sequence shown here is derived from an EMBL/GenBank/DDBJ whole genome shotgun (WGS) entry which is preliminary data.</text>
</comment>
<reference evidence="1" key="1">
    <citation type="journal article" date="2021" name="New Phytol.">
        <title>Evolutionary innovations through gain and loss of genes in the ectomycorrhizal Boletales.</title>
        <authorList>
            <person name="Wu G."/>
            <person name="Miyauchi S."/>
            <person name="Morin E."/>
            <person name="Kuo A."/>
            <person name="Drula E."/>
            <person name="Varga T."/>
            <person name="Kohler A."/>
            <person name="Feng B."/>
            <person name="Cao Y."/>
            <person name="Lipzen A."/>
            <person name="Daum C."/>
            <person name="Hundley H."/>
            <person name="Pangilinan J."/>
            <person name="Johnson J."/>
            <person name="Barry K."/>
            <person name="LaButti K."/>
            <person name="Ng V."/>
            <person name="Ahrendt S."/>
            <person name="Min B."/>
            <person name="Choi I.G."/>
            <person name="Park H."/>
            <person name="Plett J.M."/>
            <person name="Magnuson J."/>
            <person name="Spatafora J.W."/>
            <person name="Nagy L.G."/>
            <person name="Henrissat B."/>
            <person name="Grigoriev I.V."/>
            <person name="Yang Z.L."/>
            <person name="Xu J."/>
            <person name="Martin F.M."/>
        </authorList>
    </citation>
    <scope>NUCLEOTIDE SEQUENCE</scope>
    <source>
        <strain evidence="1">ATCC 28755</strain>
    </source>
</reference>
<feature type="non-terminal residue" evidence="1">
    <location>
        <position position="1"/>
    </location>
</feature>
<proteinExistence type="predicted"/>